<dbReference type="Pfam" id="PF00440">
    <property type="entry name" value="TetR_N"/>
    <property type="match status" value="1"/>
</dbReference>
<dbReference type="PANTHER" id="PTHR30055:SF234">
    <property type="entry name" value="HTH-TYPE TRANSCRIPTIONAL REGULATOR BETI"/>
    <property type="match status" value="1"/>
</dbReference>
<feature type="DNA-binding region" description="H-T-H motif" evidence="4">
    <location>
        <begin position="25"/>
        <end position="44"/>
    </location>
</feature>
<evidence type="ECO:0000256" key="2">
    <source>
        <dbReference type="ARBA" id="ARBA00023125"/>
    </source>
</evidence>
<evidence type="ECO:0000313" key="6">
    <source>
        <dbReference type="EMBL" id="AHH19420.1"/>
    </source>
</evidence>
<proteinExistence type="predicted"/>
<dbReference type="PATRIC" id="fig|1415166.3.peg.4767"/>
<dbReference type="EMBL" id="CP006850">
    <property type="protein sequence ID" value="AHH19420.1"/>
    <property type="molecule type" value="Genomic_DNA"/>
</dbReference>
<dbReference type="PANTHER" id="PTHR30055">
    <property type="entry name" value="HTH-TYPE TRANSCRIPTIONAL REGULATOR RUTR"/>
    <property type="match status" value="1"/>
</dbReference>
<dbReference type="STRING" id="1415166.NONO_c46360"/>
<evidence type="ECO:0000256" key="3">
    <source>
        <dbReference type="ARBA" id="ARBA00023163"/>
    </source>
</evidence>
<protein>
    <submittedName>
        <fullName evidence="6">Putative transcriptional regulator, TetR family</fullName>
    </submittedName>
</protein>
<dbReference type="Gene3D" id="1.10.357.10">
    <property type="entry name" value="Tetracycline Repressor, domain 2"/>
    <property type="match status" value="1"/>
</dbReference>
<evidence type="ECO:0000256" key="1">
    <source>
        <dbReference type="ARBA" id="ARBA00023015"/>
    </source>
</evidence>
<evidence type="ECO:0000313" key="7">
    <source>
        <dbReference type="Proteomes" id="UP000019150"/>
    </source>
</evidence>
<dbReference type="Proteomes" id="UP000019150">
    <property type="component" value="Chromosome"/>
</dbReference>
<dbReference type="PROSITE" id="PS50977">
    <property type="entry name" value="HTH_TETR_2"/>
    <property type="match status" value="1"/>
</dbReference>
<name>W5TJC5_9NOCA</name>
<dbReference type="eggNOG" id="COG1309">
    <property type="taxonomic scope" value="Bacteria"/>
</dbReference>
<evidence type="ECO:0000259" key="5">
    <source>
        <dbReference type="PROSITE" id="PS50977"/>
    </source>
</evidence>
<keyword evidence="3" id="KW-0804">Transcription</keyword>
<evidence type="ECO:0000256" key="4">
    <source>
        <dbReference type="PROSITE-ProRule" id="PRU00335"/>
    </source>
</evidence>
<dbReference type="InterPro" id="IPR009057">
    <property type="entry name" value="Homeodomain-like_sf"/>
</dbReference>
<dbReference type="KEGG" id="nno:NONO_c46360"/>
<dbReference type="AlphaFoldDB" id="W5TJC5"/>
<sequence length="188" mass="20267">MTRSASELIDAALQLIAESGLTGLTLTDVARRAGVSRATTYREFGDKDGLVAAVARREIGAMIAAAYQVVDMTAPAAELTRSATLFALRYLREHAPFRYVRDHEPQWLLTLAVTHEGAERNLVETVTALLTPLLSFGREGELSVAPEQAAEITVRTVLSHVLIERSTLGDEEIAETVARAVSVATAAH</sequence>
<dbReference type="SUPFAM" id="SSF46689">
    <property type="entry name" value="Homeodomain-like"/>
    <property type="match status" value="1"/>
</dbReference>
<keyword evidence="2 4" id="KW-0238">DNA-binding</keyword>
<dbReference type="InterPro" id="IPR001647">
    <property type="entry name" value="HTH_TetR"/>
</dbReference>
<accession>W5TJC5</accession>
<dbReference type="InterPro" id="IPR050109">
    <property type="entry name" value="HTH-type_TetR-like_transc_reg"/>
</dbReference>
<dbReference type="HOGENOM" id="CLU_069356_39_1_11"/>
<gene>
    <name evidence="6" type="ORF">NONO_c46360</name>
</gene>
<keyword evidence="1" id="KW-0805">Transcription regulation</keyword>
<feature type="domain" description="HTH tetR-type" evidence="5">
    <location>
        <begin position="2"/>
        <end position="62"/>
    </location>
</feature>
<dbReference type="RefSeq" id="WP_025350823.1">
    <property type="nucleotide sequence ID" value="NZ_CP006850.1"/>
</dbReference>
<organism evidence="6 7">
    <name type="scientific">Nocardia nova SH22a</name>
    <dbReference type="NCBI Taxonomy" id="1415166"/>
    <lineage>
        <taxon>Bacteria</taxon>
        <taxon>Bacillati</taxon>
        <taxon>Actinomycetota</taxon>
        <taxon>Actinomycetes</taxon>
        <taxon>Mycobacteriales</taxon>
        <taxon>Nocardiaceae</taxon>
        <taxon>Nocardia</taxon>
    </lineage>
</organism>
<reference evidence="6 7" key="1">
    <citation type="journal article" date="2014" name="Appl. Environ. Microbiol.">
        <title>Insights into the Microbial Degradation of Rubber and Gutta-Percha by Analysis of the Complete Genome of Nocardia nova SH22a.</title>
        <authorList>
            <person name="Luo Q."/>
            <person name="Hiessl S."/>
            <person name="Poehlein A."/>
            <person name="Daniel R."/>
            <person name="Steinbuchel A."/>
        </authorList>
    </citation>
    <scope>NUCLEOTIDE SEQUENCE [LARGE SCALE GENOMIC DNA]</scope>
    <source>
        <strain evidence="6">SH22a</strain>
    </source>
</reference>
<dbReference type="GO" id="GO:0003700">
    <property type="term" value="F:DNA-binding transcription factor activity"/>
    <property type="evidence" value="ECO:0007669"/>
    <property type="project" value="TreeGrafter"/>
</dbReference>
<dbReference type="PRINTS" id="PR00455">
    <property type="entry name" value="HTHTETR"/>
</dbReference>
<dbReference type="GO" id="GO:0000976">
    <property type="term" value="F:transcription cis-regulatory region binding"/>
    <property type="evidence" value="ECO:0007669"/>
    <property type="project" value="TreeGrafter"/>
</dbReference>
<keyword evidence="7" id="KW-1185">Reference proteome</keyword>